<keyword evidence="9 18" id="KW-1133">Transmembrane helix</keyword>
<dbReference type="FunFam" id="3.20.20.300:FF:000002">
    <property type="entry name" value="Probable beta-glucosidase"/>
    <property type="match status" value="1"/>
</dbReference>
<dbReference type="SUPFAM" id="SSF52279">
    <property type="entry name" value="Beta-D-glucan exohydrolase, C-terminal domain"/>
    <property type="match status" value="1"/>
</dbReference>
<keyword evidence="5" id="KW-1003">Cell membrane</keyword>
<reference evidence="20" key="2">
    <citation type="submission" date="2023-05" db="EMBL/GenBank/DDBJ databases">
        <authorList>
            <consortium name="Lawrence Berkeley National Laboratory"/>
            <person name="Steindorff A."/>
            <person name="Hensen N."/>
            <person name="Bonometti L."/>
            <person name="Westerberg I."/>
            <person name="Brannstrom I.O."/>
            <person name="Guillou S."/>
            <person name="Cros-Aarteil S."/>
            <person name="Calhoun S."/>
            <person name="Haridas S."/>
            <person name="Kuo A."/>
            <person name="Mondo S."/>
            <person name="Pangilinan J."/>
            <person name="Riley R."/>
            <person name="Labutti K."/>
            <person name="Andreopoulos B."/>
            <person name="Lipzen A."/>
            <person name="Chen C."/>
            <person name="Yanf M."/>
            <person name="Daum C."/>
            <person name="Ng V."/>
            <person name="Clum A."/>
            <person name="Ohm R."/>
            <person name="Martin F."/>
            <person name="Silar P."/>
            <person name="Natvig D."/>
            <person name="Lalanne C."/>
            <person name="Gautier V."/>
            <person name="Ament-Velasquez S.L."/>
            <person name="Kruys A."/>
            <person name="Hutchinson M.I."/>
            <person name="Powell A.J."/>
            <person name="Barry K."/>
            <person name="Miller A.N."/>
            <person name="Grigoriev I.V."/>
            <person name="Debuchy R."/>
            <person name="Gladieux P."/>
            <person name="Thoren M.H."/>
            <person name="Johannesson H."/>
        </authorList>
    </citation>
    <scope>NUCLEOTIDE SEQUENCE</scope>
    <source>
        <strain evidence="20">CBS 990.96</strain>
    </source>
</reference>
<evidence type="ECO:0000313" key="21">
    <source>
        <dbReference type="Proteomes" id="UP001301958"/>
    </source>
</evidence>
<feature type="region of interest" description="Disordered" evidence="17">
    <location>
        <begin position="1"/>
        <end position="54"/>
    </location>
</feature>
<dbReference type="Gene3D" id="3.40.50.1700">
    <property type="entry name" value="Glycoside hydrolase family 3 C-terminal domain"/>
    <property type="match status" value="1"/>
</dbReference>
<keyword evidence="10 18" id="KW-0472">Membrane</keyword>
<reference evidence="20" key="1">
    <citation type="journal article" date="2023" name="Mol. Phylogenet. Evol.">
        <title>Genome-scale phylogeny and comparative genomics of the fungal order Sordariales.</title>
        <authorList>
            <person name="Hensen N."/>
            <person name="Bonometti L."/>
            <person name="Westerberg I."/>
            <person name="Brannstrom I.O."/>
            <person name="Guillou S."/>
            <person name="Cros-Aarteil S."/>
            <person name="Calhoun S."/>
            <person name="Haridas S."/>
            <person name="Kuo A."/>
            <person name="Mondo S."/>
            <person name="Pangilinan J."/>
            <person name="Riley R."/>
            <person name="LaButti K."/>
            <person name="Andreopoulos B."/>
            <person name="Lipzen A."/>
            <person name="Chen C."/>
            <person name="Yan M."/>
            <person name="Daum C."/>
            <person name="Ng V."/>
            <person name="Clum A."/>
            <person name="Steindorff A."/>
            <person name="Ohm R.A."/>
            <person name="Martin F."/>
            <person name="Silar P."/>
            <person name="Natvig D.O."/>
            <person name="Lalanne C."/>
            <person name="Gautier V."/>
            <person name="Ament-Velasquez S.L."/>
            <person name="Kruys A."/>
            <person name="Hutchinson M.I."/>
            <person name="Powell A.J."/>
            <person name="Barry K."/>
            <person name="Miller A.N."/>
            <person name="Grigoriev I.V."/>
            <person name="Debuchy R."/>
            <person name="Gladieux P."/>
            <person name="Hiltunen Thoren M."/>
            <person name="Johannesson H."/>
        </authorList>
    </citation>
    <scope>NUCLEOTIDE SEQUENCE</scope>
    <source>
        <strain evidence="20">CBS 990.96</strain>
    </source>
</reference>
<feature type="transmembrane region" description="Helical" evidence="18">
    <location>
        <begin position="73"/>
        <end position="96"/>
    </location>
</feature>
<dbReference type="SUPFAM" id="SSF51445">
    <property type="entry name" value="(Trans)glycosidases"/>
    <property type="match status" value="1"/>
</dbReference>
<sequence>MGPRDETEEVLLPTRRRSFGSDDDAFDSDSDLSATDYVDRPKRRRPSPSPQKFSPRRRWCTFLFETCGRRSKCCIGVVGAILLLWLLLTAGGVFVYKKVQEEPLYGQSPPWYPTPKGGIAATWAKSYEKAAKMVEKMTLAEKVNVTTGTGWQMGLAVGTNAPAVYVGFPQLQLQDGPLGIRFADNITAFPAGITVGATWNRQLMYARGKAHAIEAREKGINVLLGPCVGPLGRMPAGGRNWEGFGADPYLQGIAGAETVKGIQSEGVMATIKHFIANEQEHFRQPWEWGLPHAISSNIDDRTLHELYAWPFGDAVKAGVASVMCSYNQVNNSYACGNSKLLNGILKDELGFQGFVMSDWLAQRSGVASALAGLDMTMPGDGLRWANGESLWGPELTRAVLNGSVPVDRLNDMVTRIVAAWYQLGQDDEKKFPRQPPNFSSWTNEEKGVLAPGSSSPQEEVVVNKFINVQANHSVIAREVAAEGTVLLKNENLLPISRQGLDAAKLKARRSIVERATGKRHTGKFKVGVFGEDAGPGDGPNACKDRGCNQGTLGSGWGSGAVEFPYLVSPIESLREKFDSEKVELHEYLDNKVSFSNKDSSKVAVADLELCIVFVNADSGEGFAKWADVSGDRPDLKPQKGGDDLVVNVASKCGSGSGDVIVVIHAVGPVVMEKWIDLPNVKAVIFANLPGQESGHALTDILFGDTNPSGHLPFTIGKSLADYGDAGQVLYLPNGVVPQQDFNEGLYIDYRHFDKKEIEPRFEFGFGLSYTTFKFSNVAVHSLRHKTALPDKRPSPAAKPPSYSIVIPKKAEALFPPEIRRLDKYVYPYLDNVDDIEPGKYPYPDGYEVQQPLSGAGGAEGGNPELWAINIEVDVDVKNEGPVAGAVVPQLYLQYPAKEGIDFPVKVLRGFHKVFLKPGESKTVKFSLTRRDLSYWDVHFQNWLIVEEGEYKFLVGGSSRDLPVSGVW</sequence>
<gene>
    <name evidence="20" type="ORF">QBC38DRAFT_477995</name>
</gene>
<keyword evidence="11" id="KW-0325">Glycoprotein</keyword>
<feature type="compositionally biased region" description="Acidic residues" evidence="17">
    <location>
        <begin position="21"/>
        <end position="30"/>
    </location>
</feature>
<evidence type="ECO:0000313" key="20">
    <source>
        <dbReference type="EMBL" id="KAK4227377.1"/>
    </source>
</evidence>
<dbReference type="Pfam" id="PF00933">
    <property type="entry name" value="Glyco_hydro_3"/>
    <property type="match status" value="1"/>
</dbReference>
<comment type="catalytic activity">
    <reaction evidence="1 16">
        <text>Hydrolysis of terminal, non-reducing beta-D-glucosyl residues with release of beta-D-glucose.</text>
        <dbReference type="EC" id="3.2.1.21"/>
    </reaction>
</comment>
<dbReference type="GO" id="GO:0005886">
    <property type="term" value="C:plasma membrane"/>
    <property type="evidence" value="ECO:0007669"/>
    <property type="project" value="UniProtKB-SubCell"/>
</dbReference>
<evidence type="ECO:0000256" key="2">
    <source>
        <dbReference type="ARBA" id="ARBA00004401"/>
    </source>
</evidence>
<dbReference type="InterPro" id="IPR036881">
    <property type="entry name" value="Glyco_hydro_3_C_sf"/>
</dbReference>
<keyword evidence="13 16" id="KW-0326">Glycosidase</keyword>
<feature type="domain" description="Fibronectin type III-like" evidence="19">
    <location>
        <begin position="886"/>
        <end position="958"/>
    </location>
</feature>
<evidence type="ECO:0000256" key="14">
    <source>
        <dbReference type="ARBA" id="ARBA00023326"/>
    </source>
</evidence>
<keyword evidence="7 16" id="KW-0378">Hydrolase</keyword>
<dbReference type="InterPro" id="IPR050288">
    <property type="entry name" value="Cellulose_deg_GH3"/>
</dbReference>
<evidence type="ECO:0000256" key="16">
    <source>
        <dbReference type="RuleBase" id="RU361161"/>
    </source>
</evidence>
<dbReference type="FunFam" id="3.40.50.1700:FF:000003">
    <property type="entry name" value="Probable beta-glucosidase"/>
    <property type="match status" value="1"/>
</dbReference>
<dbReference type="PANTHER" id="PTHR42715">
    <property type="entry name" value="BETA-GLUCOSIDASE"/>
    <property type="match status" value="1"/>
</dbReference>
<proteinExistence type="inferred from homology"/>
<dbReference type="InterPro" id="IPR026891">
    <property type="entry name" value="Fn3-like"/>
</dbReference>
<dbReference type="InterPro" id="IPR036962">
    <property type="entry name" value="Glyco_hydro_3_N_sf"/>
</dbReference>
<comment type="subcellular location">
    <subcellularLocation>
        <location evidence="2">Cell membrane</location>
        <topology evidence="2">Single-pass type II membrane protein</topology>
    </subcellularLocation>
</comment>
<dbReference type="GO" id="GO:0008422">
    <property type="term" value="F:beta-glucosidase activity"/>
    <property type="evidence" value="ECO:0007669"/>
    <property type="project" value="UniProtKB-EC"/>
</dbReference>
<evidence type="ECO:0000256" key="3">
    <source>
        <dbReference type="ARBA" id="ARBA00004987"/>
    </source>
</evidence>
<evidence type="ECO:0000256" key="15">
    <source>
        <dbReference type="ARBA" id="ARBA00024983"/>
    </source>
</evidence>
<dbReference type="InterPro" id="IPR019800">
    <property type="entry name" value="Glyco_hydro_3_AS"/>
</dbReference>
<dbReference type="GO" id="GO:0009251">
    <property type="term" value="P:glucan catabolic process"/>
    <property type="evidence" value="ECO:0007669"/>
    <property type="project" value="TreeGrafter"/>
</dbReference>
<dbReference type="Proteomes" id="UP001301958">
    <property type="component" value="Unassembled WGS sequence"/>
</dbReference>
<dbReference type="EMBL" id="MU865332">
    <property type="protein sequence ID" value="KAK4227377.1"/>
    <property type="molecule type" value="Genomic_DNA"/>
</dbReference>
<evidence type="ECO:0000256" key="8">
    <source>
        <dbReference type="ARBA" id="ARBA00022968"/>
    </source>
</evidence>
<dbReference type="EC" id="3.2.1.21" evidence="16"/>
<dbReference type="Gene3D" id="2.60.40.10">
    <property type="entry name" value="Immunoglobulins"/>
    <property type="match status" value="1"/>
</dbReference>
<organism evidence="20 21">
    <name type="scientific">Podospora fimiseda</name>
    <dbReference type="NCBI Taxonomy" id="252190"/>
    <lineage>
        <taxon>Eukaryota</taxon>
        <taxon>Fungi</taxon>
        <taxon>Dikarya</taxon>
        <taxon>Ascomycota</taxon>
        <taxon>Pezizomycotina</taxon>
        <taxon>Sordariomycetes</taxon>
        <taxon>Sordariomycetidae</taxon>
        <taxon>Sordariales</taxon>
        <taxon>Podosporaceae</taxon>
        <taxon>Podospora</taxon>
    </lineage>
</organism>
<evidence type="ECO:0000256" key="17">
    <source>
        <dbReference type="SAM" id="MobiDB-lite"/>
    </source>
</evidence>
<keyword evidence="8" id="KW-0735">Signal-anchor</keyword>
<dbReference type="Pfam" id="PF14310">
    <property type="entry name" value="Fn3-like"/>
    <property type="match status" value="1"/>
</dbReference>
<keyword evidence="6 18" id="KW-0812">Transmembrane</keyword>
<feature type="region of interest" description="Disordered" evidence="17">
    <location>
        <begin position="430"/>
        <end position="454"/>
    </location>
</feature>
<dbReference type="SMART" id="SM01217">
    <property type="entry name" value="Fn3_like"/>
    <property type="match status" value="1"/>
</dbReference>
<comment type="caution">
    <text evidence="20">The sequence shown here is derived from an EMBL/GenBank/DDBJ whole genome shotgun (WGS) entry which is preliminary data.</text>
</comment>
<evidence type="ECO:0000256" key="12">
    <source>
        <dbReference type="ARBA" id="ARBA00023277"/>
    </source>
</evidence>
<keyword evidence="12 16" id="KW-0119">Carbohydrate metabolism</keyword>
<evidence type="ECO:0000256" key="18">
    <source>
        <dbReference type="SAM" id="Phobius"/>
    </source>
</evidence>
<dbReference type="Gene3D" id="3.20.20.300">
    <property type="entry name" value="Glycoside hydrolase, family 3, N-terminal domain"/>
    <property type="match status" value="1"/>
</dbReference>
<dbReference type="InterPro" id="IPR001764">
    <property type="entry name" value="Glyco_hydro_3_N"/>
</dbReference>
<evidence type="ECO:0000256" key="1">
    <source>
        <dbReference type="ARBA" id="ARBA00000448"/>
    </source>
</evidence>
<dbReference type="PROSITE" id="PS00775">
    <property type="entry name" value="GLYCOSYL_HYDROL_F3"/>
    <property type="match status" value="1"/>
</dbReference>
<dbReference type="Pfam" id="PF01915">
    <property type="entry name" value="Glyco_hydro_3_C"/>
    <property type="match status" value="1"/>
</dbReference>
<dbReference type="InterPro" id="IPR017853">
    <property type="entry name" value="GH"/>
</dbReference>
<evidence type="ECO:0000256" key="9">
    <source>
        <dbReference type="ARBA" id="ARBA00022989"/>
    </source>
</evidence>
<name>A0AAN7BQ41_9PEZI</name>
<dbReference type="InterPro" id="IPR013783">
    <property type="entry name" value="Ig-like_fold"/>
</dbReference>
<protein>
    <recommendedName>
        <fullName evidence="16">beta-glucosidase</fullName>
        <ecNumber evidence="16">3.2.1.21</ecNumber>
    </recommendedName>
</protein>
<keyword evidence="14 16" id="KW-0624">Polysaccharide degradation</keyword>
<accession>A0AAN7BQ41</accession>
<dbReference type="PRINTS" id="PR00133">
    <property type="entry name" value="GLHYDRLASE3"/>
</dbReference>
<comment type="pathway">
    <text evidence="3 16">Glycan metabolism; cellulose degradation.</text>
</comment>
<evidence type="ECO:0000256" key="13">
    <source>
        <dbReference type="ARBA" id="ARBA00023295"/>
    </source>
</evidence>
<evidence type="ECO:0000256" key="11">
    <source>
        <dbReference type="ARBA" id="ARBA00023180"/>
    </source>
</evidence>
<dbReference type="AlphaFoldDB" id="A0AAN7BQ41"/>
<keyword evidence="21" id="KW-1185">Reference proteome</keyword>
<evidence type="ECO:0000256" key="10">
    <source>
        <dbReference type="ARBA" id="ARBA00023136"/>
    </source>
</evidence>
<evidence type="ECO:0000259" key="19">
    <source>
        <dbReference type="SMART" id="SM01217"/>
    </source>
</evidence>
<dbReference type="PANTHER" id="PTHR42715:SF20">
    <property type="entry name" value="BETA-GLUCOSIDASE E-RELATED"/>
    <property type="match status" value="1"/>
</dbReference>
<comment type="function">
    <text evidence="15">Beta-glucosidases are one of a number of cellulolytic enzymes involved in the degradation of cellulosic biomass. Catalyzes the last step releasing glucose from the inhibitory cellobiose.</text>
</comment>
<comment type="similarity">
    <text evidence="4 16">Belongs to the glycosyl hydrolase 3 family.</text>
</comment>
<evidence type="ECO:0000256" key="4">
    <source>
        <dbReference type="ARBA" id="ARBA00005336"/>
    </source>
</evidence>
<dbReference type="InterPro" id="IPR002772">
    <property type="entry name" value="Glyco_hydro_3_C"/>
</dbReference>
<evidence type="ECO:0000256" key="7">
    <source>
        <dbReference type="ARBA" id="ARBA00022801"/>
    </source>
</evidence>
<evidence type="ECO:0000256" key="6">
    <source>
        <dbReference type="ARBA" id="ARBA00022692"/>
    </source>
</evidence>
<evidence type="ECO:0000256" key="5">
    <source>
        <dbReference type="ARBA" id="ARBA00022475"/>
    </source>
</evidence>